<dbReference type="InterPro" id="IPR012337">
    <property type="entry name" value="RNaseH-like_sf"/>
</dbReference>
<dbReference type="RefSeq" id="XP_034235513.1">
    <property type="nucleotide sequence ID" value="XM_034379622.1"/>
</dbReference>
<sequence length="198" mass="22051">MYEFYEAPINVLFNINTTGLSNSAAILQLAAKFKKSVFNAYVLPNRPIDPGAYAVNKFVCQDGQLFVDGMQKVPKPFYDAVADFLNFLSRLNGQVILVGHGAHNFHSYHLLKAVNAVGLLDNFRQICLGFVDTLPLFRELCPDAAGYRLEDLIDIFQVYVPNLNNSVNKCKALESVLVASQVTHNEVVSKLLQLDNLI</sequence>
<protein>
    <submittedName>
        <fullName evidence="3">Uncharacterized protein LOC117641872</fullName>
    </submittedName>
</protein>
<gene>
    <name evidence="3" type="primary">LOC117641872</name>
</gene>
<dbReference type="KEGG" id="tpal:117641872"/>
<evidence type="ECO:0000313" key="3">
    <source>
        <dbReference type="RefSeq" id="XP_034235513.1"/>
    </source>
</evidence>
<dbReference type="GO" id="GO:0003676">
    <property type="term" value="F:nucleic acid binding"/>
    <property type="evidence" value="ECO:0007669"/>
    <property type="project" value="InterPro"/>
</dbReference>
<keyword evidence="2" id="KW-1185">Reference proteome</keyword>
<dbReference type="InterPro" id="IPR036397">
    <property type="entry name" value="RNaseH_sf"/>
</dbReference>
<evidence type="ECO:0000313" key="2">
    <source>
        <dbReference type="Proteomes" id="UP000515158"/>
    </source>
</evidence>
<dbReference type="Proteomes" id="UP000515158">
    <property type="component" value="Unplaced"/>
</dbReference>
<dbReference type="Pfam" id="PF22123">
    <property type="entry name" value="Exu_RNase_H_like"/>
    <property type="match status" value="1"/>
</dbReference>
<name>A0A6P8Y7B1_THRPL</name>
<dbReference type="SUPFAM" id="SSF53098">
    <property type="entry name" value="Ribonuclease H-like"/>
    <property type="match status" value="1"/>
</dbReference>
<feature type="domain" description="Exuperantia RNAse H-like" evidence="1">
    <location>
        <begin position="11"/>
        <end position="144"/>
    </location>
</feature>
<organism evidence="3">
    <name type="scientific">Thrips palmi</name>
    <name type="common">Melon thrips</name>
    <dbReference type="NCBI Taxonomy" id="161013"/>
    <lineage>
        <taxon>Eukaryota</taxon>
        <taxon>Metazoa</taxon>
        <taxon>Ecdysozoa</taxon>
        <taxon>Arthropoda</taxon>
        <taxon>Hexapoda</taxon>
        <taxon>Insecta</taxon>
        <taxon>Pterygota</taxon>
        <taxon>Neoptera</taxon>
        <taxon>Paraneoptera</taxon>
        <taxon>Thysanoptera</taxon>
        <taxon>Terebrantia</taxon>
        <taxon>Thripoidea</taxon>
        <taxon>Thripidae</taxon>
        <taxon>Thrips</taxon>
    </lineage>
</organism>
<proteinExistence type="predicted"/>
<dbReference type="InterPro" id="IPR054362">
    <property type="entry name" value="Exu_RNase_H-like"/>
</dbReference>
<accession>A0A6P8Y7B1</accession>
<reference evidence="3" key="1">
    <citation type="submission" date="2025-08" db="UniProtKB">
        <authorList>
            <consortium name="RefSeq"/>
        </authorList>
    </citation>
    <scope>IDENTIFICATION</scope>
    <source>
        <tissue evidence="3">Total insect</tissue>
    </source>
</reference>
<dbReference type="InParanoid" id="A0A6P8Y7B1"/>
<dbReference type="AlphaFoldDB" id="A0A6P8Y7B1"/>
<evidence type="ECO:0000259" key="1">
    <source>
        <dbReference type="Pfam" id="PF22123"/>
    </source>
</evidence>
<dbReference type="Gene3D" id="3.30.420.10">
    <property type="entry name" value="Ribonuclease H-like superfamily/Ribonuclease H"/>
    <property type="match status" value="1"/>
</dbReference>
<dbReference type="OrthoDB" id="7692185at2759"/>
<dbReference type="GeneID" id="117641872"/>